<evidence type="ECO:0000259" key="3">
    <source>
        <dbReference type="PROSITE" id="PS50075"/>
    </source>
</evidence>
<dbReference type="SUPFAM" id="SSF52777">
    <property type="entry name" value="CoA-dependent acyltransferases"/>
    <property type="match status" value="3"/>
</dbReference>
<dbReference type="InterPro" id="IPR023213">
    <property type="entry name" value="CAT-like_dom_sf"/>
</dbReference>
<protein>
    <recommendedName>
        <fullName evidence="3">Carrier domain-containing protein</fullName>
    </recommendedName>
</protein>
<evidence type="ECO:0000256" key="1">
    <source>
        <dbReference type="ARBA" id="ARBA00022450"/>
    </source>
</evidence>
<dbReference type="Proteomes" id="UP000663852">
    <property type="component" value="Unassembled WGS sequence"/>
</dbReference>
<sequence>MNSPSTSVIYGFFQSACSHPQKAAVELDGQMWTYGELLSNVICVASHLNIEIGQIVFQYVERSLEMICGILGILCAGGVYCSLNSDEPIKRTRTILDEVHGQFVLIHENTREKFLQVNSQQIKTIDLAEILSKKIPEEFFQKEFILTQENFSFIICTSGSTGKPKVVLHTHRSLAAHVLIRNNWQRKDVDKFLQLAASSWIIHVLEIFITLTSDTAATLVLLRPGDHLNTDRLYKTIKEKQVTIIRISSSMLKLLIDYMELTKKKDDDILENIRILCLGGDPPKIHYVLKLKFFMPNARIFFVYGLSEGTAAVGCYYEFTGNETMDGVHTLPIGYPQLGYKCLLINTDNKEIISSSTPHVIGELYIGGRGIFHCYYGNPELTEKTKMIINNERFFKSGDLAEYNEKGELVYIGRIDFQIKINGQRVEAGEIEMTIMNWSPDEITGCLVLKLTENDKDSLVAYLISKNKQINVESLRNYCRERLRQYMIPTHFLILNRFPLNTNGKIDRSQLPFPSENQLIEDLQNYEKPMNTLEEEIHSLWCSILNCKKISRHTNYFSLGGTSLSLVQLFNHYQFHLAKDKQLNIFDFFNHPTIAEHAQFVENDQGKSLLVWKPLHLIRGQTSFAQERIWLDEIVRFQSNETKKLAIYNETLMYKVTSSSLSISRLRNALSLVIQQHSSLRTRISYENENLIQEVLPMSNELYEFEITIVKNENDIMKIIHSEETNSSLFNPSQGRVFRCHLLTYSSHDDYLHENDLLLFNFHHLSMDGMSNVIFIKSIQQAYKTQHLSDDLQSSSLTYLDYVQYERIEDMSNARHYWIDALKHLKTSHIPYNSSKRTGNGLTMSFQLDSSLVKDLFQFVIQSNLTLFQVGLTTFFIFLSKVFNEEKDDHLCTLIVLANRYRHELEKMIGLFANSLPFPIQMNSNETFQQMSSRVQQIWFQLLPHSHLPFQEIVKLYPSLGSLFTQTTFIVQSPTQNGMQNIELDENIQLELIERYKVAGNIAKLDFSCTLHEDRINETISISINASRDVYDQTTISTMAQRFQNLLRQIFSDLFVSQFSILLPEEQQIPRHDHFNNDFLFPILPIHQTVTQAPSSYVQNDFCLHLEKQQEFVANLPFIYRLSSGNTLSMKQLLKALQIVVLRHDSLRTSISFDKEKNMFIQNIINSNNNNEKTNFFTFIESIYETEKELSQLIDNEQNNSKLFHLNEGIVFRFHHISSSNFHSSDDILIFNFHHAIFDIFSMEIFFQDLIRAYTKSDFSEDIDRPLLQYIDYSVAEHRMSMNVANTFWLETLQDYDMNRTLSLPFDRYLIIGEQQIKHHISVVFFVVIY</sequence>
<dbReference type="SUPFAM" id="SSF56801">
    <property type="entry name" value="Acetyl-CoA synthetase-like"/>
    <property type="match status" value="1"/>
</dbReference>
<dbReference type="GO" id="GO:0005737">
    <property type="term" value="C:cytoplasm"/>
    <property type="evidence" value="ECO:0007669"/>
    <property type="project" value="TreeGrafter"/>
</dbReference>
<comment type="caution">
    <text evidence="4">The sequence shown here is derived from an EMBL/GenBank/DDBJ whole genome shotgun (WGS) entry which is preliminary data.</text>
</comment>
<dbReference type="InterPro" id="IPR045851">
    <property type="entry name" value="AMP-bd_C_sf"/>
</dbReference>
<dbReference type="GO" id="GO:0043041">
    <property type="term" value="P:amino acid activation for nonribosomal peptide biosynthetic process"/>
    <property type="evidence" value="ECO:0007669"/>
    <property type="project" value="TreeGrafter"/>
</dbReference>
<evidence type="ECO:0000313" key="4">
    <source>
        <dbReference type="EMBL" id="CAF1253824.1"/>
    </source>
</evidence>
<accession>A0A815A8U0</accession>
<dbReference type="EMBL" id="CAJNOJ010000181">
    <property type="protein sequence ID" value="CAF1253824.1"/>
    <property type="molecule type" value="Genomic_DNA"/>
</dbReference>
<dbReference type="Gene3D" id="3.30.300.30">
    <property type="match status" value="1"/>
</dbReference>
<dbReference type="Gene3D" id="1.10.1200.10">
    <property type="entry name" value="ACP-like"/>
    <property type="match status" value="1"/>
</dbReference>
<dbReference type="PROSITE" id="PS50075">
    <property type="entry name" value="CARRIER"/>
    <property type="match status" value="1"/>
</dbReference>
<dbReference type="InterPro" id="IPR009081">
    <property type="entry name" value="PP-bd_ACP"/>
</dbReference>
<feature type="domain" description="Carrier" evidence="3">
    <location>
        <begin position="528"/>
        <end position="605"/>
    </location>
</feature>
<dbReference type="InterPro" id="IPR020845">
    <property type="entry name" value="AMP-binding_CS"/>
</dbReference>
<dbReference type="PROSITE" id="PS00455">
    <property type="entry name" value="AMP_BINDING"/>
    <property type="match status" value="1"/>
</dbReference>
<reference evidence="4" key="1">
    <citation type="submission" date="2021-02" db="EMBL/GenBank/DDBJ databases">
        <authorList>
            <person name="Nowell W R."/>
        </authorList>
    </citation>
    <scope>NUCLEOTIDE SEQUENCE</scope>
</reference>
<dbReference type="Pfam" id="PF00550">
    <property type="entry name" value="PP-binding"/>
    <property type="match status" value="1"/>
</dbReference>
<name>A0A815A8U0_ADIRI</name>
<evidence type="ECO:0000313" key="5">
    <source>
        <dbReference type="Proteomes" id="UP000663852"/>
    </source>
</evidence>
<keyword evidence="1" id="KW-0596">Phosphopantetheine</keyword>
<dbReference type="InterPro" id="IPR001242">
    <property type="entry name" value="Condensation_dom"/>
</dbReference>
<dbReference type="InterPro" id="IPR042099">
    <property type="entry name" value="ANL_N_sf"/>
</dbReference>
<dbReference type="GO" id="GO:0044550">
    <property type="term" value="P:secondary metabolite biosynthetic process"/>
    <property type="evidence" value="ECO:0007669"/>
    <property type="project" value="TreeGrafter"/>
</dbReference>
<dbReference type="Gene3D" id="3.40.50.12780">
    <property type="entry name" value="N-terminal domain of ligase-like"/>
    <property type="match status" value="1"/>
</dbReference>
<dbReference type="Pfam" id="PF00668">
    <property type="entry name" value="Condensation"/>
    <property type="match status" value="2"/>
</dbReference>
<dbReference type="InterPro" id="IPR036736">
    <property type="entry name" value="ACP-like_sf"/>
</dbReference>
<dbReference type="GO" id="GO:0003824">
    <property type="term" value="F:catalytic activity"/>
    <property type="evidence" value="ECO:0007669"/>
    <property type="project" value="InterPro"/>
</dbReference>
<dbReference type="Gene3D" id="3.30.559.10">
    <property type="entry name" value="Chloramphenicol acetyltransferase-like domain"/>
    <property type="match status" value="2"/>
</dbReference>
<keyword evidence="2" id="KW-0597">Phosphoprotein</keyword>
<dbReference type="OrthoDB" id="10253869at2759"/>
<gene>
    <name evidence="4" type="ORF">EDS130_LOCUS28129</name>
</gene>
<evidence type="ECO:0000256" key="2">
    <source>
        <dbReference type="ARBA" id="ARBA00022553"/>
    </source>
</evidence>
<dbReference type="InterPro" id="IPR000873">
    <property type="entry name" value="AMP-dep_synth/lig_dom"/>
</dbReference>
<dbReference type="Gene3D" id="3.30.559.30">
    <property type="entry name" value="Nonribosomal peptide synthetase, condensation domain"/>
    <property type="match status" value="2"/>
</dbReference>
<dbReference type="Pfam" id="PF00501">
    <property type="entry name" value="AMP-binding"/>
    <property type="match status" value="1"/>
</dbReference>
<dbReference type="PANTHER" id="PTHR45527:SF1">
    <property type="entry name" value="FATTY ACID SYNTHASE"/>
    <property type="match status" value="1"/>
</dbReference>
<proteinExistence type="predicted"/>
<dbReference type="PANTHER" id="PTHR45527">
    <property type="entry name" value="NONRIBOSOMAL PEPTIDE SYNTHETASE"/>
    <property type="match status" value="1"/>
</dbReference>
<dbReference type="GO" id="GO:0031177">
    <property type="term" value="F:phosphopantetheine binding"/>
    <property type="evidence" value="ECO:0007669"/>
    <property type="project" value="TreeGrafter"/>
</dbReference>
<organism evidence="4 5">
    <name type="scientific">Adineta ricciae</name>
    <name type="common">Rotifer</name>
    <dbReference type="NCBI Taxonomy" id="249248"/>
    <lineage>
        <taxon>Eukaryota</taxon>
        <taxon>Metazoa</taxon>
        <taxon>Spiralia</taxon>
        <taxon>Gnathifera</taxon>
        <taxon>Rotifera</taxon>
        <taxon>Eurotatoria</taxon>
        <taxon>Bdelloidea</taxon>
        <taxon>Adinetida</taxon>
        <taxon>Adinetidae</taxon>
        <taxon>Adineta</taxon>
    </lineage>
</organism>
<dbReference type="SUPFAM" id="SSF47336">
    <property type="entry name" value="ACP-like"/>
    <property type="match status" value="1"/>
</dbReference>